<keyword evidence="10 14" id="KW-0472">Membrane</keyword>
<keyword evidence="14" id="KW-1133">Transmembrane helix</keyword>
<dbReference type="EMBL" id="AZGZ01000035">
    <property type="protein sequence ID" value="KZZ87353.1"/>
    <property type="molecule type" value="Genomic_DNA"/>
</dbReference>
<evidence type="ECO:0000313" key="16">
    <source>
        <dbReference type="EMBL" id="KZZ87353.1"/>
    </source>
</evidence>
<dbReference type="AlphaFoldDB" id="A0A162I1B2"/>
<evidence type="ECO:0000256" key="4">
    <source>
        <dbReference type="ARBA" id="ARBA00022692"/>
    </source>
</evidence>
<evidence type="ECO:0000256" key="3">
    <source>
        <dbReference type="ARBA" id="ARBA00022617"/>
    </source>
</evidence>
<dbReference type="SUPFAM" id="SSF55856">
    <property type="entry name" value="Cytochrome b5-like heme/steroid binding domain"/>
    <property type="match status" value="1"/>
</dbReference>
<accession>A0A162I1B2</accession>
<comment type="similarity">
    <text evidence="12">Belongs to the cytochrome b5 family.</text>
</comment>
<dbReference type="GO" id="GO:0016126">
    <property type="term" value="P:sterol biosynthetic process"/>
    <property type="evidence" value="ECO:0007669"/>
    <property type="project" value="TreeGrafter"/>
</dbReference>
<evidence type="ECO:0000256" key="13">
    <source>
        <dbReference type="SAM" id="MobiDB-lite"/>
    </source>
</evidence>
<comment type="subcellular location">
    <subcellularLocation>
        <location evidence="1">Endoplasmic reticulum membrane</location>
        <topology evidence="1">Single-pass membrane protein</topology>
        <orientation evidence="1">Cytoplasmic side</orientation>
    </subcellularLocation>
    <subcellularLocation>
        <location evidence="11">Microsome membrane</location>
        <topology evidence="11">Single-pass membrane protein</topology>
        <orientation evidence="11">Cytoplasmic side</orientation>
    </subcellularLocation>
</comment>
<evidence type="ECO:0000259" key="15">
    <source>
        <dbReference type="PROSITE" id="PS50255"/>
    </source>
</evidence>
<dbReference type="PROSITE" id="PS50255">
    <property type="entry name" value="CYTOCHROME_B5_2"/>
    <property type="match status" value="1"/>
</dbReference>
<comment type="caution">
    <text evidence="16">The sequence shown here is derived from an EMBL/GenBank/DDBJ whole genome shotgun (WGS) entry which is preliminary data.</text>
</comment>
<evidence type="ECO:0000256" key="2">
    <source>
        <dbReference type="ARBA" id="ARBA00022448"/>
    </source>
</evidence>
<keyword evidence="9" id="KW-0408">Iron</keyword>
<keyword evidence="4 14" id="KW-0812">Transmembrane</keyword>
<keyword evidence="5" id="KW-0479">Metal-binding</keyword>
<dbReference type="VEuPathDB" id="FungiDB:AAP_05734"/>
<dbReference type="PANTHER" id="PTHR19359">
    <property type="entry name" value="CYTOCHROME B5"/>
    <property type="match status" value="1"/>
</dbReference>
<keyword evidence="17" id="KW-1185">Reference proteome</keyword>
<evidence type="ECO:0000256" key="12">
    <source>
        <dbReference type="ARBA" id="ARBA00038168"/>
    </source>
</evidence>
<sequence>MSTEENIVAPEPAAAEFTYAEVAQIKDKKKMYTVIHDKVYNMTQFADEHPGGEEVLLDVAGQDSTEAFEDVGHSDEAREILKDLLVGNLKRLPTDPKPKVAPPPTPASGSGPAKPKTEPSSYGLYIYALIVALGAIYYFYIMGDSQTIGETPSPAPDA</sequence>
<evidence type="ECO:0000256" key="1">
    <source>
        <dbReference type="ARBA" id="ARBA00004131"/>
    </source>
</evidence>
<feature type="domain" description="Cytochrome b5 heme-binding" evidence="15">
    <location>
        <begin position="14"/>
        <end position="90"/>
    </location>
</feature>
<dbReference type="OrthoDB" id="260519at2759"/>
<evidence type="ECO:0000256" key="5">
    <source>
        <dbReference type="ARBA" id="ARBA00022723"/>
    </source>
</evidence>
<evidence type="ECO:0000256" key="7">
    <source>
        <dbReference type="ARBA" id="ARBA00022848"/>
    </source>
</evidence>
<proteinExistence type="inferred from homology"/>
<gene>
    <name evidence="16" type="ORF">AAP_05734</name>
</gene>
<evidence type="ECO:0000256" key="8">
    <source>
        <dbReference type="ARBA" id="ARBA00022982"/>
    </source>
</evidence>
<protein>
    <submittedName>
        <fullName evidence="16">Cytochrome b5</fullName>
    </submittedName>
</protein>
<dbReference type="InterPro" id="IPR001199">
    <property type="entry name" value="Cyt_B5-like_heme/steroid-bd"/>
</dbReference>
<dbReference type="GO" id="GO:0020037">
    <property type="term" value="F:heme binding"/>
    <property type="evidence" value="ECO:0007669"/>
    <property type="project" value="TreeGrafter"/>
</dbReference>
<dbReference type="PANTHER" id="PTHR19359:SF150">
    <property type="entry name" value="CYTOCHROME B5"/>
    <property type="match status" value="1"/>
</dbReference>
<dbReference type="GO" id="GO:0046872">
    <property type="term" value="F:metal ion binding"/>
    <property type="evidence" value="ECO:0007669"/>
    <property type="project" value="UniProtKB-KW"/>
</dbReference>
<reference evidence="16 17" key="1">
    <citation type="journal article" date="2016" name="Genome Biol. Evol.">
        <title>Divergent and convergent evolution of fungal pathogenicity.</title>
        <authorList>
            <person name="Shang Y."/>
            <person name="Xiao G."/>
            <person name="Zheng P."/>
            <person name="Cen K."/>
            <person name="Zhan S."/>
            <person name="Wang C."/>
        </authorList>
    </citation>
    <scope>NUCLEOTIDE SEQUENCE [LARGE SCALE GENOMIC DNA]</scope>
    <source>
        <strain evidence="16 17">ARSEF 7405</strain>
    </source>
</reference>
<evidence type="ECO:0000256" key="10">
    <source>
        <dbReference type="ARBA" id="ARBA00023136"/>
    </source>
</evidence>
<dbReference type="SMART" id="SM01117">
    <property type="entry name" value="Cyt-b5"/>
    <property type="match status" value="1"/>
</dbReference>
<keyword evidence="7" id="KW-0492">Microsome</keyword>
<evidence type="ECO:0000256" key="9">
    <source>
        <dbReference type="ARBA" id="ARBA00023004"/>
    </source>
</evidence>
<keyword evidence="8" id="KW-0249">Electron transport</keyword>
<dbReference type="PRINTS" id="PR00363">
    <property type="entry name" value="CYTOCHROMEB5"/>
</dbReference>
<evidence type="ECO:0000256" key="14">
    <source>
        <dbReference type="SAM" id="Phobius"/>
    </source>
</evidence>
<keyword evidence="6" id="KW-0256">Endoplasmic reticulum</keyword>
<evidence type="ECO:0000256" key="6">
    <source>
        <dbReference type="ARBA" id="ARBA00022824"/>
    </source>
</evidence>
<dbReference type="InterPro" id="IPR050668">
    <property type="entry name" value="Cytochrome_b5"/>
</dbReference>
<dbReference type="FunFam" id="3.10.120.10:FF:000002">
    <property type="entry name" value="Cytochrome b5 type B"/>
    <property type="match status" value="1"/>
</dbReference>
<evidence type="ECO:0000256" key="11">
    <source>
        <dbReference type="ARBA" id="ARBA00037877"/>
    </source>
</evidence>
<feature type="region of interest" description="Disordered" evidence="13">
    <location>
        <begin position="91"/>
        <end position="118"/>
    </location>
</feature>
<dbReference type="Gene3D" id="3.10.120.10">
    <property type="entry name" value="Cytochrome b5-like heme/steroid binding domain"/>
    <property type="match status" value="1"/>
</dbReference>
<dbReference type="GO" id="GO:0005789">
    <property type="term" value="C:endoplasmic reticulum membrane"/>
    <property type="evidence" value="ECO:0007669"/>
    <property type="project" value="UniProtKB-SubCell"/>
</dbReference>
<dbReference type="InterPro" id="IPR036400">
    <property type="entry name" value="Cyt_B5-like_heme/steroid_sf"/>
</dbReference>
<name>A0A162I1B2_9EURO</name>
<organism evidence="16 17">
    <name type="scientific">Ascosphaera apis ARSEF 7405</name>
    <dbReference type="NCBI Taxonomy" id="392613"/>
    <lineage>
        <taxon>Eukaryota</taxon>
        <taxon>Fungi</taxon>
        <taxon>Dikarya</taxon>
        <taxon>Ascomycota</taxon>
        <taxon>Pezizomycotina</taxon>
        <taxon>Eurotiomycetes</taxon>
        <taxon>Eurotiomycetidae</taxon>
        <taxon>Onygenales</taxon>
        <taxon>Ascosphaeraceae</taxon>
        <taxon>Ascosphaera</taxon>
    </lineage>
</organism>
<dbReference type="Proteomes" id="UP000242877">
    <property type="component" value="Unassembled WGS sequence"/>
</dbReference>
<feature type="transmembrane region" description="Helical" evidence="14">
    <location>
        <begin position="122"/>
        <end position="141"/>
    </location>
</feature>
<keyword evidence="3" id="KW-0349">Heme</keyword>
<evidence type="ECO:0000313" key="17">
    <source>
        <dbReference type="Proteomes" id="UP000242877"/>
    </source>
</evidence>
<keyword evidence="2" id="KW-0813">Transport</keyword>
<dbReference type="Pfam" id="PF00173">
    <property type="entry name" value="Cyt-b5"/>
    <property type="match status" value="1"/>
</dbReference>